<feature type="coiled-coil region" evidence="1">
    <location>
        <begin position="98"/>
        <end position="125"/>
    </location>
</feature>
<protein>
    <submittedName>
        <fullName evidence="2">Uncharacterized protein</fullName>
    </submittedName>
</protein>
<evidence type="ECO:0000256" key="1">
    <source>
        <dbReference type="SAM" id="Coils"/>
    </source>
</evidence>
<evidence type="ECO:0000313" key="2">
    <source>
        <dbReference type="EMBL" id="CAE8667697.1"/>
    </source>
</evidence>
<dbReference type="Proteomes" id="UP000626109">
    <property type="component" value="Unassembled WGS sequence"/>
</dbReference>
<dbReference type="InterPro" id="IPR032675">
    <property type="entry name" value="LRR_dom_sf"/>
</dbReference>
<dbReference type="PANTHER" id="PTHR13382:SF21">
    <property type="entry name" value="OS12G0601000 PROTEIN"/>
    <property type="match status" value="1"/>
</dbReference>
<dbReference type="PANTHER" id="PTHR13382">
    <property type="entry name" value="MITOCHONDRIAL ATP SYNTHASE COUPLING FACTOR B"/>
    <property type="match status" value="1"/>
</dbReference>
<keyword evidence="1" id="KW-0175">Coiled coil</keyword>
<feature type="non-terminal residue" evidence="2">
    <location>
        <position position="1084"/>
    </location>
</feature>
<gene>
    <name evidence="2" type="ORF">PGLA2088_LOCUS16683</name>
</gene>
<dbReference type="SUPFAM" id="SSF52047">
    <property type="entry name" value="RNI-like"/>
    <property type="match status" value="2"/>
</dbReference>
<reference evidence="2" key="1">
    <citation type="submission" date="2021-02" db="EMBL/GenBank/DDBJ databases">
        <authorList>
            <person name="Dougan E. K."/>
            <person name="Rhodes N."/>
            <person name="Thang M."/>
            <person name="Chan C."/>
        </authorList>
    </citation>
    <scope>NUCLEOTIDE SEQUENCE</scope>
</reference>
<dbReference type="InterPro" id="IPR050648">
    <property type="entry name" value="F-box_LRR-repeat"/>
</dbReference>
<dbReference type="InterPro" id="IPR006553">
    <property type="entry name" value="Leu-rich_rpt_Cys-con_subtyp"/>
</dbReference>
<dbReference type="AlphaFoldDB" id="A0A813J7W3"/>
<organism evidence="2 3">
    <name type="scientific">Polarella glacialis</name>
    <name type="common">Dinoflagellate</name>
    <dbReference type="NCBI Taxonomy" id="89957"/>
    <lineage>
        <taxon>Eukaryota</taxon>
        <taxon>Sar</taxon>
        <taxon>Alveolata</taxon>
        <taxon>Dinophyceae</taxon>
        <taxon>Suessiales</taxon>
        <taxon>Suessiaceae</taxon>
        <taxon>Polarella</taxon>
    </lineage>
</organism>
<evidence type="ECO:0000313" key="3">
    <source>
        <dbReference type="Proteomes" id="UP000626109"/>
    </source>
</evidence>
<dbReference type="EMBL" id="CAJNNW010021290">
    <property type="protein sequence ID" value="CAE8667697.1"/>
    <property type="molecule type" value="Genomic_DNA"/>
</dbReference>
<comment type="caution">
    <text evidence="2">The sequence shown here is derived from an EMBL/GenBank/DDBJ whole genome shotgun (WGS) entry which is preliminary data.</text>
</comment>
<dbReference type="GO" id="GO:0005737">
    <property type="term" value="C:cytoplasm"/>
    <property type="evidence" value="ECO:0007669"/>
    <property type="project" value="TreeGrafter"/>
</dbReference>
<dbReference type="SMART" id="SM00367">
    <property type="entry name" value="LRR_CC"/>
    <property type="match status" value="13"/>
</dbReference>
<accession>A0A813J7W3</accession>
<name>A0A813J7W3_POLGL</name>
<dbReference type="Gene3D" id="3.80.10.10">
    <property type="entry name" value="Ribonuclease Inhibitor"/>
    <property type="match status" value="2"/>
</dbReference>
<proteinExistence type="predicted"/>
<sequence>VRQAGGKLNKSSPLARTMSELPWKLLEVVKLLDDRAAADLRQQEAEVLLSRMCRDFTGFIDKLFYPSESKPQDSPSDSQVIHVTSLLEELLDLSEGTVRRGMAQLNELKCSVADLERRTALLREAFPFQGYIEKTEERGISYEQLARVKNFAETHCHSWQDARDGKTMHVATLNLYNLSPWLIKPATNERNCALVELFSGIPCPPHWFCSHWWGQPIRDFVACIGHHCTVRQPCCRSTLYWVCAYANRQHSLDAEISSDPKQTSFYKPSHAFSRVWCAYELFMALIDATRQKPPLLLDTVAHTDASNLSCVRLVRFFKDSKVVFKVSKVISKVIFKVSRVIFKVILKFSMVILAVTFLLTDGLTDAEALVHDAGFPDDAKAFKTLRELSFPIHVMEHGLKLELQKAEASQDADRKHILNAVVDQPLDAEPLLKHAKYDEVNTRLRAKFAFACLRPAILTGSARRITKAISTALHADRWRRQLVLDIGKLPGERQAEAFRVFVASLPDSLSHLSLKWSNDATDSHLAALAKNLPSGLQQLELVFRQCELLTDASVAALACKLPSGLQQLTLNFAGCKLLTDGSVAALANQLPSGLLELTLNFQNSSQLTNAGVAALANKLPRGLQLLTLKFSCCGLLTDAGVAALANKLPSGLQQLTLNFDSCSQLTEAGMAALANNLPRGLQQLTLDFYGCSQLTDAGMAALANKLPRGLQQLMLDFNKCKLLTDAGVAALAHQLPSGLQELTLHFGDCRQVSRSPRDAMDSPESLRAWAVSWAVEEEIPGGRAAVEPAALWLGQEVTPASPVPCAKVSPGAPVPALPACSKGEEAAEVSENGESTEGLADGADGGKLEFAYDLSDDLLQKLPSSFEAVCSALQCATGLGKLQLGFSDCKLLTDASVAALSNKLPSSLQHLTLDFNACKLLTDASVAALANKLPSGLQQLTLCFKSCSQLTDAGVAYLANKLPSGLQQLQLDFNACKLPLNFSDCQQLTDASVAALANKLPSGLKQLTLDFRFCELLTDAGVAALADKLPSGLQQRTLNLNGCPQPQLTDAAKDAMGSPESLRAWACLPAHPGSRAVAARSAGG</sequence>